<sequence>MVKNLSNNSINFDCASPGEIDQILNLGINNNRIIYANPYKSSSAIAHAVKKNISLTVVDSTNELEKLRNKNIEILIRIKVNDKESLMPFSSKFGADYEETRDILKLAKKYNMNISGFSFHVGSGCYNSVQYYDAVKMIYDIINNTKDLNHNYKIVDIGGGFNGESDEKFIEQAEQISNGLKLFNNGFKDIKFISEPGRYFATRTHVLYTPIIAKKRSNNKNVYIIDESIYSSFSNITYDVAKPKLELIKEPKDKKEYDSIIFGRTCDSADKILETKLPELEIGDYFKIQNMGAYTTVSSTNFNGFKSSEKIYLC</sequence>
<feature type="domain" description="Orn/DAP/Arg decarboxylase 2 C-terminal" evidence="5">
    <location>
        <begin position="203"/>
        <end position="292"/>
    </location>
</feature>
<dbReference type="Pfam" id="PF02784">
    <property type="entry name" value="Orn_Arg_deC_N"/>
    <property type="match status" value="1"/>
</dbReference>
<dbReference type="Gene3D" id="3.20.20.10">
    <property type="entry name" value="Alanine racemase"/>
    <property type="match status" value="1"/>
</dbReference>
<reference evidence="7" key="1">
    <citation type="journal article" date="2020" name="Nature">
        <title>Giant virus diversity and host interactions through global metagenomics.</title>
        <authorList>
            <person name="Schulz F."/>
            <person name="Roux S."/>
            <person name="Paez-Espino D."/>
            <person name="Jungbluth S."/>
            <person name="Walsh D.A."/>
            <person name="Denef V.J."/>
            <person name="McMahon K.D."/>
            <person name="Konstantinidis K.T."/>
            <person name="Eloe-Fadrosh E.A."/>
            <person name="Kyrpides N.C."/>
            <person name="Woyke T."/>
        </authorList>
    </citation>
    <scope>NUCLEOTIDE SEQUENCE</scope>
    <source>
        <strain evidence="7">GVMAG-M-3300023179-4</strain>
    </source>
</reference>
<dbReference type="PRINTS" id="PR01182">
    <property type="entry name" value="ORNDCRBXLASE"/>
</dbReference>
<dbReference type="InterPro" id="IPR022643">
    <property type="entry name" value="De-COase2_C"/>
</dbReference>
<evidence type="ECO:0000313" key="7">
    <source>
        <dbReference type="EMBL" id="QHT74115.1"/>
    </source>
</evidence>
<dbReference type="FunFam" id="3.20.20.10:FF:000008">
    <property type="entry name" value="Ornithine decarboxylase"/>
    <property type="match status" value="1"/>
</dbReference>
<protein>
    <recommendedName>
        <fullName evidence="8">Orn/DAP/Arg decarboxylase 2 N-terminal domain-containing protein</fullName>
    </recommendedName>
</protein>
<dbReference type="SUPFAM" id="SSF51419">
    <property type="entry name" value="PLP-binding barrel"/>
    <property type="match status" value="1"/>
</dbReference>
<dbReference type="InterPro" id="IPR022644">
    <property type="entry name" value="De-COase2_N"/>
</dbReference>
<dbReference type="Pfam" id="PF00278">
    <property type="entry name" value="Orn_DAP_Arg_deC"/>
    <property type="match status" value="1"/>
</dbReference>
<dbReference type="GO" id="GO:0033387">
    <property type="term" value="P:putrescine biosynthetic process from arginine, via ornithine"/>
    <property type="evidence" value="ECO:0007669"/>
    <property type="project" value="TreeGrafter"/>
</dbReference>
<proteinExistence type="inferred from homology"/>
<comment type="cofactor">
    <cofactor evidence="1">
        <name>pyridoxal 5'-phosphate</name>
        <dbReference type="ChEBI" id="CHEBI:597326"/>
    </cofactor>
</comment>
<dbReference type="GO" id="GO:0005737">
    <property type="term" value="C:cytoplasm"/>
    <property type="evidence" value="ECO:0007669"/>
    <property type="project" value="TreeGrafter"/>
</dbReference>
<evidence type="ECO:0000256" key="4">
    <source>
        <dbReference type="ARBA" id="ARBA00023239"/>
    </source>
</evidence>
<feature type="domain" description="Orn/DAP/Arg decarboxylase 2 N-terminal" evidence="6">
    <location>
        <begin position="2"/>
        <end position="201"/>
    </location>
</feature>
<organism evidence="7">
    <name type="scientific">viral metagenome</name>
    <dbReference type="NCBI Taxonomy" id="1070528"/>
    <lineage>
        <taxon>unclassified sequences</taxon>
        <taxon>metagenomes</taxon>
        <taxon>organismal metagenomes</taxon>
    </lineage>
</organism>
<dbReference type="EMBL" id="MN739838">
    <property type="protein sequence ID" value="QHT74115.1"/>
    <property type="molecule type" value="Genomic_DNA"/>
</dbReference>
<name>A0A6C0H1V3_9ZZZZ</name>
<dbReference type="InterPro" id="IPR002433">
    <property type="entry name" value="Orn_de-COase"/>
</dbReference>
<dbReference type="GO" id="GO:0004586">
    <property type="term" value="F:ornithine decarboxylase activity"/>
    <property type="evidence" value="ECO:0007669"/>
    <property type="project" value="TreeGrafter"/>
</dbReference>
<keyword evidence="3" id="KW-0663">Pyridoxal phosphate</keyword>
<evidence type="ECO:0000256" key="2">
    <source>
        <dbReference type="ARBA" id="ARBA00008872"/>
    </source>
</evidence>
<evidence type="ECO:0000256" key="1">
    <source>
        <dbReference type="ARBA" id="ARBA00001933"/>
    </source>
</evidence>
<dbReference type="InterPro" id="IPR009006">
    <property type="entry name" value="Ala_racemase/Decarboxylase_C"/>
</dbReference>
<dbReference type="AlphaFoldDB" id="A0A6C0H1V3"/>
<dbReference type="InterPro" id="IPR000183">
    <property type="entry name" value="Orn/DAP/Arg_de-COase"/>
</dbReference>
<keyword evidence="4" id="KW-0456">Lyase</keyword>
<dbReference type="InterPro" id="IPR029066">
    <property type="entry name" value="PLP-binding_barrel"/>
</dbReference>
<evidence type="ECO:0000256" key="3">
    <source>
        <dbReference type="ARBA" id="ARBA00022898"/>
    </source>
</evidence>
<dbReference type="SUPFAM" id="SSF50621">
    <property type="entry name" value="Alanine racemase C-terminal domain-like"/>
    <property type="match status" value="1"/>
</dbReference>
<dbReference type="PANTHER" id="PTHR11482:SF6">
    <property type="entry name" value="ORNITHINE DECARBOXYLASE 1-RELATED"/>
    <property type="match status" value="1"/>
</dbReference>
<evidence type="ECO:0008006" key="8">
    <source>
        <dbReference type="Google" id="ProtNLM"/>
    </source>
</evidence>
<dbReference type="PANTHER" id="PTHR11482">
    <property type="entry name" value="ARGININE/DIAMINOPIMELATE/ORNITHINE DECARBOXYLASE"/>
    <property type="match status" value="1"/>
</dbReference>
<dbReference type="Gene3D" id="2.40.37.10">
    <property type="entry name" value="Lyase, Ornithine Decarboxylase, Chain A, domain 1"/>
    <property type="match status" value="1"/>
</dbReference>
<accession>A0A6C0H1V3</accession>
<dbReference type="PRINTS" id="PR01179">
    <property type="entry name" value="ODADCRBXLASE"/>
</dbReference>
<evidence type="ECO:0000259" key="5">
    <source>
        <dbReference type="Pfam" id="PF00278"/>
    </source>
</evidence>
<evidence type="ECO:0000259" key="6">
    <source>
        <dbReference type="Pfam" id="PF02784"/>
    </source>
</evidence>
<comment type="similarity">
    <text evidence="2">Belongs to the Orn/Lys/Arg decarboxylase class-II family.</text>
</comment>